<dbReference type="InterPro" id="IPR030395">
    <property type="entry name" value="GP_PDE_dom"/>
</dbReference>
<evidence type="ECO:0000313" key="3">
    <source>
        <dbReference type="Proteomes" id="UP000501452"/>
    </source>
</evidence>
<dbReference type="CDD" id="cd08561">
    <property type="entry name" value="GDPD_cytoplasmic_ScUgpQ2_like"/>
    <property type="match status" value="1"/>
</dbReference>
<dbReference type="PROSITE" id="PS51704">
    <property type="entry name" value="GP_PDE"/>
    <property type="match status" value="1"/>
</dbReference>
<dbReference type="Pfam" id="PF03009">
    <property type="entry name" value="GDPD"/>
    <property type="match status" value="1"/>
</dbReference>
<name>A0A6G8QAA7_9ACTN</name>
<dbReference type="EMBL" id="CP045119">
    <property type="protein sequence ID" value="QIN83415.1"/>
    <property type="molecule type" value="Genomic_DNA"/>
</dbReference>
<dbReference type="Proteomes" id="UP000501452">
    <property type="component" value="Chromosome"/>
</dbReference>
<evidence type="ECO:0000313" key="2">
    <source>
        <dbReference type="EMBL" id="QIN83415.1"/>
    </source>
</evidence>
<evidence type="ECO:0000259" key="1">
    <source>
        <dbReference type="PROSITE" id="PS51704"/>
    </source>
</evidence>
<organism evidence="2 3">
    <name type="scientific">Rubrobacter tropicus</name>
    <dbReference type="NCBI Taxonomy" id="2653851"/>
    <lineage>
        <taxon>Bacteria</taxon>
        <taxon>Bacillati</taxon>
        <taxon>Actinomycetota</taxon>
        <taxon>Rubrobacteria</taxon>
        <taxon>Rubrobacterales</taxon>
        <taxon>Rubrobacteraceae</taxon>
        <taxon>Rubrobacter</taxon>
    </lineage>
</organism>
<protein>
    <submittedName>
        <fullName evidence="2">Glycerophosphodiester phosphodiesterase</fullName>
    </submittedName>
</protein>
<dbReference type="PANTHER" id="PTHR46211">
    <property type="entry name" value="GLYCEROPHOSPHORYL DIESTER PHOSPHODIESTERASE"/>
    <property type="match status" value="1"/>
</dbReference>
<gene>
    <name evidence="2" type="ORF">GBA63_12795</name>
</gene>
<dbReference type="AlphaFoldDB" id="A0A6G8QAA7"/>
<dbReference type="SUPFAM" id="SSF51695">
    <property type="entry name" value="PLC-like phosphodiesterases"/>
    <property type="match status" value="1"/>
</dbReference>
<feature type="domain" description="GP-PDE" evidence="1">
    <location>
        <begin position="27"/>
        <end position="268"/>
    </location>
</feature>
<accession>A0A6G8QAA7</accession>
<dbReference type="GO" id="GO:0006629">
    <property type="term" value="P:lipid metabolic process"/>
    <property type="evidence" value="ECO:0007669"/>
    <property type="project" value="InterPro"/>
</dbReference>
<sequence length="274" mass="29342">MLLGTLAGLVVLAMRGRKTRPVPAGWPVNVGHRGAPVRLPENTLASFRAAVEAGAGGLELDVRLTRDGHPVVMHDARVDRTTDGFGAVAGKTLAEVRRLHAGGAGRPDERVPTLREVLQAFPDARVNIDIKDRRVPGAEEAVFGVLRGAGATGRVLVASASYRVLRRFRRAAGDKCDTGASRLEIGVFYGLSLLRLERLARPAYAALQVPVDYGPLRLVTPRLIKAAHSLGVRVDAWTINDPGQMRTLLDLGVDCIITDRPEVLAKVLGAWAPG</sequence>
<dbReference type="InterPro" id="IPR017946">
    <property type="entry name" value="PLC-like_Pdiesterase_TIM-brl"/>
</dbReference>
<dbReference type="KEGG" id="rub:GBA63_12795"/>
<reference evidence="2 3" key="1">
    <citation type="submission" date="2019-10" db="EMBL/GenBank/DDBJ databases">
        <title>Rubrobacter sp nov SCSIO 52090 isolated from a deep-sea sediment in the South China Sea.</title>
        <authorList>
            <person name="Chen R.W."/>
        </authorList>
    </citation>
    <scope>NUCLEOTIDE SEQUENCE [LARGE SCALE GENOMIC DNA]</scope>
    <source>
        <strain evidence="2 3">SCSIO 52909</strain>
    </source>
</reference>
<keyword evidence="3" id="KW-1185">Reference proteome</keyword>
<dbReference type="RefSeq" id="WP_166176679.1">
    <property type="nucleotide sequence ID" value="NZ_CP045119.1"/>
</dbReference>
<dbReference type="PANTHER" id="PTHR46211:SF14">
    <property type="entry name" value="GLYCEROPHOSPHODIESTER PHOSPHODIESTERASE"/>
    <property type="match status" value="1"/>
</dbReference>
<proteinExistence type="predicted"/>
<dbReference type="Gene3D" id="3.20.20.190">
    <property type="entry name" value="Phosphatidylinositol (PI) phosphodiesterase"/>
    <property type="match status" value="1"/>
</dbReference>
<dbReference type="GO" id="GO:0008081">
    <property type="term" value="F:phosphoric diester hydrolase activity"/>
    <property type="evidence" value="ECO:0007669"/>
    <property type="project" value="InterPro"/>
</dbReference>